<name>A0A6J5MVE9_9CAUD</name>
<reference evidence="1" key="1">
    <citation type="submission" date="2020-04" db="EMBL/GenBank/DDBJ databases">
        <authorList>
            <person name="Chiriac C."/>
            <person name="Salcher M."/>
            <person name="Ghai R."/>
            <person name="Kavagutti S V."/>
        </authorList>
    </citation>
    <scope>NUCLEOTIDE SEQUENCE</scope>
</reference>
<accession>A0A6J5MVE9</accession>
<protein>
    <submittedName>
        <fullName evidence="1">Uncharacterized protein</fullName>
    </submittedName>
</protein>
<proteinExistence type="predicted"/>
<organism evidence="1">
    <name type="scientific">uncultured Caudovirales phage</name>
    <dbReference type="NCBI Taxonomy" id="2100421"/>
    <lineage>
        <taxon>Viruses</taxon>
        <taxon>Duplodnaviria</taxon>
        <taxon>Heunggongvirae</taxon>
        <taxon>Uroviricota</taxon>
        <taxon>Caudoviricetes</taxon>
        <taxon>Peduoviridae</taxon>
        <taxon>Maltschvirus</taxon>
        <taxon>Maltschvirus maltsch</taxon>
    </lineage>
</organism>
<evidence type="ECO:0000313" key="1">
    <source>
        <dbReference type="EMBL" id="CAB4147639.1"/>
    </source>
</evidence>
<gene>
    <name evidence="1" type="ORF">UFOVP515_38</name>
</gene>
<dbReference type="EMBL" id="LR796482">
    <property type="protein sequence ID" value="CAB4147639.1"/>
    <property type="molecule type" value="Genomic_DNA"/>
</dbReference>
<sequence>MVKKRIGSVVRGVKQPDFPMNTFEVFMNSRLVELSVVKRDHEKRWGINRLIELVDSEFRIKVWRQAERVFEASVSRDEVKLDRAVGGMVKAYAALESWAVENGVPEMPAIVAVEHEMKDGSVMVVVGTHHDATLYQQFRPEVANRHIWTMEELELIMESPVIKDTMKIKALMPCAAMVRLDKDAKEFPMGGATGFDDVKSDELEASSLPKVFDTSKMGKNRANRALEEI</sequence>